<dbReference type="PANTHER" id="PTHR40866">
    <property type="entry name" value="BED-TYPE DOMAIN-CONTAINING PROTEIN"/>
    <property type="match status" value="1"/>
</dbReference>
<dbReference type="AlphaFoldDB" id="A0A329RML0"/>
<dbReference type="EMBL" id="JAENGZ010000059">
    <property type="protein sequence ID" value="KAG6971089.1"/>
    <property type="molecule type" value="Genomic_DNA"/>
</dbReference>
<evidence type="ECO:0000313" key="5">
    <source>
        <dbReference type="EMBL" id="KAG3211487.1"/>
    </source>
</evidence>
<evidence type="ECO:0000313" key="8">
    <source>
        <dbReference type="Proteomes" id="UP000251314"/>
    </source>
</evidence>
<evidence type="ECO:0000313" key="6">
    <source>
        <dbReference type="EMBL" id="KAG6971089.1"/>
    </source>
</evidence>
<dbReference type="Proteomes" id="UP000760860">
    <property type="component" value="Unassembled WGS sequence"/>
</dbReference>
<dbReference type="OrthoDB" id="110256at2759"/>
<protein>
    <submittedName>
        <fullName evidence="7">Uncharacterized protein</fullName>
    </submittedName>
</protein>
<dbReference type="Proteomes" id="UP000251314">
    <property type="component" value="Unassembled WGS sequence"/>
</dbReference>
<dbReference type="EMBL" id="RCMI01000117">
    <property type="protein sequence ID" value="KAG2933183.1"/>
    <property type="molecule type" value="Genomic_DNA"/>
</dbReference>
<dbReference type="EMBL" id="RCMG01000141">
    <property type="protein sequence ID" value="KAG2861915.1"/>
    <property type="molecule type" value="Genomic_DNA"/>
</dbReference>
<dbReference type="EMBL" id="RCML01000122">
    <property type="protein sequence ID" value="KAG2990097.1"/>
    <property type="molecule type" value="Genomic_DNA"/>
</dbReference>
<sequence>MYGWSHASEHFVAVFACYEVDGVMKTPFLCMASPLNEPDSDLSARRHYEFLAGMLPRDFGKQLGDCLFVVDDNCAVNRLLVMLMGPLSLDVPAIG</sequence>
<evidence type="ECO:0000313" key="7">
    <source>
        <dbReference type="EMBL" id="RAW24552.1"/>
    </source>
</evidence>
<name>A0A329RML0_9STRA</name>
<reference evidence="1" key="2">
    <citation type="submission" date="2018-10" db="EMBL/GenBank/DDBJ databases">
        <title>Effector identification in a new, highly contiguous assembly of the strawberry crown rot pathogen Phytophthora cactorum.</title>
        <authorList>
            <person name="Armitage A.D."/>
            <person name="Nellist C.F."/>
            <person name="Bates H."/>
            <person name="Vickerstaff R.J."/>
            <person name="Harrison R.J."/>
        </authorList>
    </citation>
    <scope>NUCLEOTIDE SEQUENCE</scope>
    <source>
        <strain evidence="1">15-7</strain>
        <strain evidence="2">4032</strain>
        <strain evidence="3">4040</strain>
        <strain evidence="4">P415</strain>
        <strain evidence="5">P421</strain>
    </source>
</reference>
<gene>
    <name evidence="6" type="ORF">JG687_00002262</name>
    <name evidence="7" type="ORF">PC110_g19024</name>
    <name evidence="1" type="ORF">PC113_g6738</name>
    <name evidence="2" type="ORF">PC115_g5568</name>
    <name evidence="3" type="ORF">PC117_g5096</name>
    <name evidence="4" type="ORF">PC118_g5770</name>
    <name evidence="5" type="ORF">PC129_g17532</name>
</gene>
<evidence type="ECO:0000313" key="4">
    <source>
        <dbReference type="EMBL" id="KAG2990097.1"/>
    </source>
</evidence>
<evidence type="ECO:0000313" key="3">
    <source>
        <dbReference type="EMBL" id="KAG2949595.1"/>
    </source>
</evidence>
<organism evidence="7 8">
    <name type="scientific">Phytophthora cactorum</name>
    <dbReference type="NCBI Taxonomy" id="29920"/>
    <lineage>
        <taxon>Eukaryota</taxon>
        <taxon>Sar</taxon>
        <taxon>Stramenopiles</taxon>
        <taxon>Oomycota</taxon>
        <taxon>Peronosporomycetes</taxon>
        <taxon>Peronosporales</taxon>
        <taxon>Peronosporaceae</taxon>
        <taxon>Phytophthora</taxon>
    </lineage>
</organism>
<dbReference type="Proteomes" id="UP000688947">
    <property type="component" value="Unassembled WGS sequence"/>
</dbReference>
<dbReference type="Proteomes" id="UP000697107">
    <property type="component" value="Unassembled WGS sequence"/>
</dbReference>
<evidence type="ECO:0000313" key="1">
    <source>
        <dbReference type="EMBL" id="KAG2861915.1"/>
    </source>
</evidence>
<dbReference type="EMBL" id="RCMK01000087">
    <property type="protein sequence ID" value="KAG2949595.1"/>
    <property type="molecule type" value="Genomic_DNA"/>
</dbReference>
<dbReference type="EMBL" id="MJFZ01000868">
    <property type="protein sequence ID" value="RAW24552.1"/>
    <property type="molecule type" value="Genomic_DNA"/>
</dbReference>
<keyword evidence="8" id="KW-1185">Reference proteome</keyword>
<comment type="caution">
    <text evidence="7">The sequence shown here is derived from an EMBL/GenBank/DDBJ whole genome shotgun (WGS) entry which is preliminary data.</text>
</comment>
<dbReference type="PANTHER" id="PTHR40866:SF1">
    <property type="entry name" value="BED-TYPE DOMAIN-CONTAINING PROTEIN"/>
    <property type="match status" value="1"/>
</dbReference>
<dbReference type="EMBL" id="RCMV01000949">
    <property type="protein sequence ID" value="KAG3211487.1"/>
    <property type="molecule type" value="Genomic_DNA"/>
</dbReference>
<proteinExistence type="predicted"/>
<accession>A0A329RML0</accession>
<dbReference type="Proteomes" id="UP000774804">
    <property type="component" value="Unassembled WGS sequence"/>
</dbReference>
<dbReference type="Proteomes" id="UP000736787">
    <property type="component" value="Unassembled WGS sequence"/>
</dbReference>
<evidence type="ECO:0000313" key="2">
    <source>
        <dbReference type="EMBL" id="KAG2933183.1"/>
    </source>
</evidence>
<reference evidence="7 8" key="1">
    <citation type="submission" date="2018-01" db="EMBL/GenBank/DDBJ databases">
        <title>Draft genome of the strawberry crown rot pathogen Phytophthora cactorum.</title>
        <authorList>
            <person name="Armitage A.D."/>
            <person name="Lysoe E."/>
            <person name="Nellist C.F."/>
            <person name="Harrison R.J."/>
            <person name="Brurberg M.B."/>
        </authorList>
    </citation>
    <scope>NUCLEOTIDE SEQUENCE [LARGE SCALE GENOMIC DNA]</scope>
    <source>
        <strain evidence="7 8">10300</strain>
    </source>
</reference>
<dbReference type="VEuPathDB" id="FungiDB:PC110_g19024"/>
<reference evidence="6" key="3">
    <citation type="submission" date="2021-01" db="EMBL/GenBank/DDBJ databases">
        <title>Phytophthora aleatoria, a newly-described species from Pinus radiata is distinct from Phytophthora cactorum isolates based on comparative genomics.</title>
        <authorList>
            <person name="Mcdougal R."/>
            <person name="Panda P."/>
            <person name="Williams N."/>
            <person name="Studholme D.J."/>
        </authorList>
    </citation>
    <scope>NUCLEOTIDE SEQUENCE</scope>
    <source>
        <strain evidence="6">NZFS 3830</strain>
    </source>
</reference>
<dbReference type="Proteomes" id="UP000735874">
    <property type="component" value="Unassembled WGS sequence"/>
</dbReference>